<reference evidence="1 2" key="1">
    <citation type="submission" date="2015-12" db="EMBL/GenBank/DDBJ databases">
        <authorList>
            <person name="Shamseldin A."/>
            <person name="Moawad H."/>
            <person name="Abd El-Rahim W.M."/>
            <person name="Sadowsky M.J."/>
        </authorList>
    </citation>
    <scope>NUCLEOTIDE SEQUENCE [LARGE SCALE GENOMIC DNA]</scope>
    <source>
        <strain evidence="1 2">JC234</strain>
    </source>
</reference>
<dbReference type="EMBL" id="LQZT01000042">
    <property type="protein sequence ID" value="OCW56258.1"/>
    <property type="molecule type" value="Genomic_DNA"/>
</dbReference>
<proteinExistence type="predicted"/>
<accession>A0A1C1YRV7</accession>
<comment type="caution">
    <text evidence="1">The sequence shown here is derived from an EMBL/GenBank/DDBJ whole genome shotgun (WGS) entry which is preliminary data.</text>
</comment>
<dbReference type="AlphaFoldDB" id="A0A1C1YRV7"/>
<evidence type="ECO:0000313" key="1">
    <source>
        <dbReference type="EMBL" id="OCW56258.1"/>
    </source>
</evidence>
<keyword evidence="2" id="KW-1185">Reference proteome</keyword>
<dbReference type="Proteomes" id="UP000094795">
    <property type="component" value="Unassembled WGS sequence"/>
</dbReference>
<protein>
    <submittedName>
        <fullName evidence="1">Uncharacterized protein</fullName>
    </submittedName>
</protein>
<sequence>MAEKDAKIQTFAPRIDWLEQAAADLYTKTGSGGTLDERLWRATLTGAETSGSWSPDPWTQTDLIYGPDSVNGMSLHQTLYGNNAANALKTQDGKGLYGWLFPTTETRWQYGPENGSRNLATEIFGAPDSGWVHALRAANLNLMSAIFKDVSYVGNYTIIDRINDLATELETLATGAEQAIGDVQTEVAHQADLNDAAHANLQSQIDNLRARINAGGL</sequence>
<dbReference type="STRING" id="1480615.AWJ14_19380"/>
<organism evidence="1 2">
    <name type="scientific">Hoeflea olei</name>
    <dbReference type="NCBI Taxonomy" id="1480615"/>
    <lineage>
        <taxon>Bacteria</taxon>
        <taxon>Pseudomonadati</taxon>
        <taxon>Pseudomonadota</taxon>
        <taxon>Alphaproteobacteria</taxon>
        <taxon>Hyphomicrobiales</taxon>
        <taxon>Rhizobiaceae</taxon>
        <taxon>Hoeflea</taxon>
    </lineage>
</organism>
<dbReference type="OrthoDB" id="8444062at2"/>
<gene>
    <name evidence="1" type="ORF">AWJ14_19380</name>
</gene>
<dbReference type="RefSeq" id="WP_066182111.1">
    <property type="nucleotide sequence ID" value="NZ_LQZT01000042.1"/>
</dbReference>
<evidence type="ECO:0000313" key="2">
    <source>
        <dbReference type="Proteomes" id="UP000094795"/>
    </source>
</evidence>
<name>A0A1C1YRV7_9HYPH</name>